<evidence type="ECO:0000313" key="17">
    <source>
        <dbReference type="Proteomes" id="UP000244223"/>
    </source>
</evidence>
<comment type="pathway">
    <text evidence="2 14">Phospholipid metabolism; CDP-diacylglycerol biosynthesis; CDP-diacylglycerol from sn-glycerol 3-phosphate: step 1/3.</text>
</comment>
<dbReference type="PIRSF" id="PIRSF500064">
    <property type="entry name" value="GPAT"/>
    <property type="match status" value="1"/>
</dbReference>
<keyword evidence="7 14" id="KW-1003">Cell membrane</keyword>
<dbReference type="InterPro" id="IPR002123">
    <property type="entry name" value="Plipid/glycerol_acylTrfase"/>
</dbReference>
<evidence type="ECO:0000256" key="2">
    <source>
        <dbReference type="ARBA" id="ARBA00004765"/>
    </source>
</evidence>
<evidence type="ECO:0000256" key="6">
    <source>
        <dbReference type="ARBA" id="ARBA00013432"/>
    </source>
</evidence>
<dbReference type="EMBL" id="QAON01000007">
    <property type="protein sequence ID" value="PTQ89324.1"/>
    <property type="molecule type" value="Genomic_DNA"/>
</dbReference>
<dbReference type="Pfam" id="PF01553">
    <property type="entry name" value="Acyltransferase"/>
    <property type="match status" value="1"/>
</dbReference>
<dbReference type="UniPathway" id="UPA00557">
    <property type="reaction ID" value="UER00612"/>
</dbReference>
<protein>
    <recommendedName>
        <fullName evidence="6 14">Glycerol-3-phosphate acyltransferase</fullName>
        <shortName evidence="14">GPAT</shortName>
        <ecNumber evidence="5 14">2.3.1.15</ecNumber>
    </recommendedName>
</protein>
<accession>A0A2T5IZ78</accession>
<keyword evidence="14" id="KW-0443">Lipid metabolism</keyword>
<dbReference type="InterPro" id="IPR028354">
    <property type="entry name" value="GPAT_PlsB"/>
</dbReference>
<sequence>MAKWFGIERLLSATSRKALNTWVEPQITPDNAADLGLNPEQPVIYVLQSPSFSNLLVTDEAAQRLKLPRPVHALDSHLLQEKQSYFFLTQETSAQSLQKNRFEYPERFVRLVEAVKTNANLDVQLVPVTIFWGRSPDKEDSLFKIIFSDSWATPNTLKQLVTVALNGNQTFVKFGLPLSVRNLMGHDMSSSLALRKISRVLRVHFRRQREMAIGPDLSHRRNLMHSILQSNAVREAIAVESKEQQMTPELLEEKARAYVNEIAADYSYQVIRGLQITLNWLWNRLYDGINVHHFDTVTDVAQDHEVVYVPCHRSHIDYLLLSYVIFTRGLMPPHIAAGANLNIPVIGPILRRGGAFFLKRSFKGDQLYAAVFTEYLHLITTKGFPIEYFIEGGRSRTGRLLPPKAGMLAMTVKSFIRDNTRPIVFIPTYIGYERLMEGSTYIGELRGASKEQESIWQVLQTTRKIEKIFGKVHLSFGEPIYLEPLLDAENPQWRDTVIDSQVKLPWLNRSVDKLARQINTHINQAAVINPITLLSLVLLSTPNHAIDEDVLVQQLDLYKKIANQLPYSHLIEMTELNGADIISYGVQLKAIQRVKHPLGDLICVADNQAVFLTYFRNNILHLFVLPSLVACLMQHNGQLQREQISAVINSLYPYLKSELFLSWEQSDIEPLVNQHINILLATGILHEQEGQIASPNPNTEHYVQLTILGEAVKETIERYYMTIALLTRRGSGTSSQKQLEDLCSLLAQRLSVLHEFNSPEFFDKAIFRNFIDTLKKVGLLRADEQDIVHFDHSLMQMADQANLVLKVETQHTIQQITSVSDEEITKAMELLARKEKKRKS</sequence>
<organism evidence="16 17">
    <name type="scientific">Agitococcus lubricus</name>
    <dbReference type="NCBI Taxonomy" id="1077255"/>
    <lineage>
        <taxon>Bacteria</taxon>
        <taxon>Pseudomonadati</taxon>
        <taxon>Pseudomonadota</taxon>
        <taxon>Gammaproteobacteria</taxon>
        <taxon>Moraxellales</taxon>
        <taxon>Moraxellaceae</taxon>
        <taxon>Agitococcus</taxon>
    </lineage>
</organism>
<keyword evidence="9 14" id="KW-0472">Membrane</keyword>
<evidence type="ECO:0000256" key="4">
    <source>
        <dbReference type="ARBA" id="ARBA00007937"/>
    </source>
</evidence>
<gene>
    <name evidence="14" type="primary">plsB</name>
    <name evidence="16" type="ORF">C8N29_10757</name>
</gene>
<evidence type="ECO:0000256" key="10">
    <source>
        <dbReference type="ARBA" id="ARBA00023209"/>
    </source>
</evidence>
<dbReference type="SUPFAM" id="SSF69593">
    <property type="entry name" value="Glycerol-3-phosphate (1)-acyltransferase"/>
    <property type="match status" value="1"/>
</dbReference>
<comment type="similarity">
    <text evidence="4 14">Belongs to the GPAT/DAPAT family.</text>
</comment>
<dbReference type="InterPro" id="IPR041728">
    <property type="entry name" value="GPAT/DHAPAT_LPLAT"/>
</dbReference>
<evidence type="ECO:0000256" key="7">
    <source>
        <dbReference type="ARBA" id="ARBA00022475"/>
    </source>
</evidence>
<evidence type="ECO:0000256" key="11">
    <source>
        <dbReference type="ARBA" id="ARBA00023264"/>
    </source>
</evidence>
<dbReference type="AlphaFoldDB" id="A0A2T5IZ78"/>
<evidence type="ECO:0000256" key="14">
    <source>
        <dbReference type="HAMAP-Rule" id="MF_00393"/>
    </source>
</evidence>
<dbReference type="Pfam" id="PF19277">
    <property type="entry name" value="GPAT_C"/>
    <property type="match status" value="1"/>
</dbReference>
<comment type="caution">
    <text evidence="16">The sequence shown here is derived from an EMBL/GenBank/DDBJ whole genome shotgun (WGS) entry which is preliminary data.</text>
</comment>
<evidence type="ECO:0000259" key="15">
    <source>
        <dbReference type="SMART" id="SM00563"/>
    </source>
</evidence>
<dbReference type="InterPro" id="IPR045520">
    <property type="entry name" value="GPAT/DHAPAT_C"/>
</dbReference>
<evidence type="ECO:0000256" key="5">
    <source>
        <dbReference type="ARBA" id="ARBA00013113"/>
    </source>
</evidence>
<keyword evidence="10 14" id="KW-0594">Phospholipid biosynthesis</keyword>
<dbReference type="PANTHER" id="PTHR12563:SF17">
    <property type="entry name" value="DIHYDROXYACETONE PHOSPHATE ACYLTRANSFERASE"/>
    <property type="match status" value="1"/>
</dbReference>
<dbReference type="GO" id="GO:0006631">
    <property type="term" value="P:fatty acid metabolic process"/>
    <property type="evidence" value="ECO:0007669"/>
    <property type="project" value="TreeGrafter"/>
</dbReference>
<keyword evidence="12 14" id="KW-0012">Acyltransferase</keyword>
<dbReference type="InterPro" id="IPR022284">
    <property type="entry name" value="GPAT/DHAPAT"/>
</dbReference>
<dbReference type="NCBIfam" id="TIGR03703">
    <property type="entry name" value="plsB"/>
    <property type="match status" value="1"/>
</dbReference>
<keyword evidence="17" id="KW-1185">Reference proteome</keyword>
<evidence type="ECO:0000256" key="3">
    <source>
        <dbReference type="ARBA" id="ARBA00005189"/>
    </source>
</evidence>
<dbReference type="SMART" id="SM00563">
    <property type="entry name" value="PlsC"/>
    <property type="match status" value="1"/>
</dbReference>
<evidence type="ECO:0000256" key="9">
    <source>
        <dbReference type="ARBA" id="ARBA00023136"/>
    </source>
</evidence>
<dbReference type="GO" id="GO:0016024">
    <property type="term" value="P:CDP-diacylglycerol biosynthetic process"/>
    <property type="evidence" value="ECO:0007669"/>
    <property type="project" value="UniProtKB-UniRule"/>
</dbReference>
<reference evidence="16 17" key="1">
    <citation type="submission" date="2018-04" db="EMBL/GenBank/DDBJ databases">
        <title>Genomic Encyclopedia of Archaeal and Bacterial Type Strains, Phase II (KMG-II): from individual species to whole genera.</title>
        <authorList>
            <person name="Goeker M."/>
        </authorList>
    </citation>
    <scope>NUCLEOTIDE SEQUENCE [LARGE SCALE GENOMIC DNA]</scope>
    <source>
        <strain evidence="16 17">DSM 5822</strain>
    </source>
</reference>
<name>A0A2T5IZ78_9GAMM</name>
<keyword evidence="11 14" id="KW-1208">Phospholipid metabolism</keyword>
<dbReference type="RefSeq" id="WP_107865654.1">
    <property type="nucleotide sequence ID" value="NZ_QAON01000007.1"/>
</dbReference>
<comment type="subcellular location">
    <subcellularLocation>
        <location evidence="1 14">Cell membrane</location>
        <topology evidence="1 14">Peripheral membrane protein</topology>
        <orientation evidence="1 14">Cytoplasmic side</orientation>
    </subcellularLocation>
</comment>
<dbReference type="EC" id="2.3.1.15" evidence="5 14"/>
<evidence type="ECO:0000256" key="12">
    <source>
        <dbReference type="ARBA" id="ARBA00023315"/>
    </source>
</evidence>
<comment type="catalytic activity">
    <reaction evidence="13 14">
        <text>sn-glycerol 3-phosphate + an acyl-CoA = a 1-acyl-sn-glycero-3-phosphate + CoA</text>
        <dbReference type="Rhea" id="RHEA:15325"/>
        <dbReference type="ChEBI" id="CHEBI:57287"/>
        <dbReference type="ChEBI" id="CHEBI:57597"/>
        <dbReference type="ChEBI" id="CHEBI:57970"/>
        <dbReference type="ChEBI" id="CHEBI:58342"/>
        <dbReference type="EC" id="2.3.1.15"/>
    </reaction>
</comment>
<comment type="domain">
    <text evidence="14">The HXXXXD motif is essential for acyltransferase activity and may constitute the binding site for the phosphate moiety of the glycerol-3-phosphate.</text>
</comment>
<dbReference type="PANTHER" id="PTHR12563">
    <property type="entry name" value="GLYCEROL-3-PHOSPHATE ACYLTRANSFERASE"/>
    <property type="match status" value="1"/>
</dbReference>
<proteinExistence type="inferred from homology"/>
<keyword evidence="8 14" id="KW-0808">Transferase</keyword>
<dbReference type="CDD" id="cd07993">
    <property type="entry name" value="LPLAT_DHAPAT-like"/>
    <property type="match status" value="1"/>
</dbReference>
<evidence type="ECO:0000313" key="16">
    <source>
        <dbReference type="EMBL" id="PTQ89324.1"/>
    </source>
</evidence>
<dbReference type="Proteomes" id="UP000244223">
    <property type="component" value="Unassembled WGS sequence"/>
</dbReference>
<keyword evidence="14" id="KW-0444">Lipid biosynthesis</keyword>
<dbReference type="OrthoDB" id="9803035at2"/>
<dbReference type="GO" id="GO:0004366">
    <property type="term" value="F:glycerol-3-phosphate O-acyltransferase activity"/>
    <property type="evidence" value="ECO:0007669"/>
    <property type="project" value="UniProtKB-UniRule"/>
</dbReference>
<dbReference type="NCBIfam" id="NF003441">
    <property type="entry name" value="PRK04974.1"/>
    <property type="match status" value="1"/>
</dbReference>
<evidence type="ECO:0000256" key="8">
    <source>
        <dbReference type="ARBA" id="ARBA00022679"/>
    </source>
</evidence>
<evidence type="ECO:0000256" key="13">
    <source>
        <dbReference type="ARBA" id="ARBA00048427"/>
    </source>
</evidence>
<evidence type="ECO:0000256" key="1">
    <source>
        <dbReference type="ARBA" id="ARBA00004413"/>
    </source>
</evidence>
<dbReference type="GO" id="GO:0005886">
    <property type="term" value="C:plasma membrane"/>
    <property type="evidence" value="ECO:0007669"/>
    <property type="project" value="UniProtKB-SubCell"/>
</dbReference>
<feature type="domain" description="Phospholipid/glycerol acyltransferase" evidence="15">
    <location>
        <begin position="306"/>
        <end position="433"/>
    </location>
</feature>
<dbReference type="HAMAP" id="MF_00393">
    <property type="entry name" value="Glyc3P_acyltrans"/>
    <property type="match status" value="1"/>
</dbReference>
<dbReference type="PIRSF" id="PIRSF000437">
    <property type="entry name" value="GPAT_DHAPAT"/>
    <property type="match status" value="1"/>
</dbReference>
<comment type="pathway">
    <text evidence="3">Lipid metabolism.</text>
</comment>
<feature type="short sequence motif" description="HXXXXD motif" evidence="14">
    <location>
        <begin position="311"/>
        <end position="316"/>
    </location>
</feature>